<dbReference type="STRING" id="70667.A0A3P7BXE4"/>
<evidence type="ECO:0000313" key="7">
    <source>
        <dbReference type="Proteomes" id="UP000275846"/>
    </source>
</evidence>
<keyword evidence="2" id="KW-0677">Repeat</keyword>
<feature type="compositionally biased region" description="Basic and acidic residues" evidence="3">
    <location>
        <begin position="904"/>
        <end position="913"/>
    </location>
</feature>
<dbReference type="Gene3D" id="1.10.1540.10">
    <property type="entry name" value="BEACH domain"/>
    <property type="match status" value="1"/>
</dbReference>
<proteinExistence type="predicted"/>
<protein>
    <recommendedName>
        <fullName evidence="8">Myotubularin-related protein 13</fullName>
    </recommendedName>
</protein>
<dbReference type="SMART" id="SM00801">
    <property type="entry name" value="dDENN"/>
    <property type="match status" value="1"/>
</dbReference>
<dbReference type="InterPro" id="IPR043153">
    <property type="entry name" value="DENN_C"/>
</dbReference>
<name>A0A3P7BXE4_SCHSO</name>
<organism evidence="6 7">
    <name type="scientific">Schistocephalus solidus</name>
    <name type="common">Tapeworm</name>
    <dbReference type="NCBI Taxonomy" id="70667"/>
    <lineage>
        <taxon>Eukaryota</taxon>
        <taxon>Metazoa</taxon>
        <taxon>Spiralia</taxon>
        <taxon>Lophotrochozoa</taxon>
        <taxon>Platyhelminthes</taxon>
        <taxon>Cestoda</taxon>
        <taxon>Eucestoda</taxon>
        <taxon>Diphyllobothriidea</taxon>
        <taxon>Diphyllobothriidae</taxon>
        <taxon>Schistocephalus</taxon>
    </lineage>
</organism>
<dbReference type="Proteomes" id="UP000275846">
    <property type="component" value="Unassembled WGS sequence"/>
</dbReference>
<evidence type="ECO:0000259" key="4">
    <source>
        <dbReference type="PROSITE" id="PS50197"/>
    </source>
</evidence>
<evidence type="ECO:0008006" key="8">
    <source>
        <dbReference type="Google" id="ProtNLM"/>
    </source>
</evidence>
<dbReference type="GO" id="GO:0008104">
    <property type="term" value="P:intracellular protein localization"/>
    <property type="evidence" value="ECO:0007669"/>
    <property type="project" value="TreeGrafter"/>
</dbReference>
<dbReference type="InterPro" id="IPR005112">
    <property type="entry name" value="dDENN_dom"/>
</dbReference>
<dbReference type="PROSITE" id="PS50197">
    <property type="entry name" value="BEACH"/>
    <property type="match status" value="1"/>
</dbReference>
<dbReference type="CDD" id="cd06071">
    <property type="entry name" value="Beach"/>
    <property type="match status" value="1"/>
</dbReference>
<dbReference type="InterPro" id="IPR000409">
    <property type="entry name" value="BEACH_dom"/>
</dbReference>
<feature type="region of interest" description="Disordered" evidence="3">
    <location>
        <begin position="884"/>
        <end position="925"/>
    </location>
</feature>
<feature type="compositionally biased region" description="Polar residues" evidence="3">
    <location>
        <begin position="65"/>
        <end position="79"/>
    </location>
</feature>
<dbReference type="Pfam" id="PF03456">
    <property type="entry name" value="uDENN"/>
    <property type="match status" value="1"/>
</dbReference>
<evidence type="ECO:0000256" key="1">
    <source>
        <dbReference type="ARBA" id="ARBA00022574"/>
    </source>
</evidence>
<dbReference type="InterPro" id="IPR001194">
    <property type="entry name" value="cDENN_dom"/>
</dbReference>
<evidence type="ECO:0000259" key="5">
    <source>
        <dbReference type="PROSITE" id="PS50211"/>
    </source>
</evidence>
<dbReference type="InterPro" id="IPR022096">
    <property type="entry name" value="SBF1/SBF2"/>
</dbReference>
<dbReference type="SMART" id="SM01026">
    <property type="entry name" value="Beach"/>
    <property type="match status" value="1"/>
</dbReference>
<evidence type="ECO:0000256" key="2">
    <source>
        <dbReference type="ARBA" id="ARBA00022737"/>
    </source>
</evidence>
<evidence type="ECO:0000313" key="6">
    <source>
        <dbReference type="EMBL" id="VDL90912.1"/>
    </source>
</evidence>
<dbReference type="FunFam" id="1.10.1540.10:FF:000001">
    <property type="entry name" value="neurobeachin isoform X1"/>
    <property type="match status" value="1"/>
</dbReference>
<dbReference type="InterPro" id="IPR036372">
    <property type="entry name" value="BEACH_dom_sf"/>
</dbReference>
<dbReference type="PROSITE" id="PS50211">
    <property type="entry name" value="DENN"/>
    <property type="match status" value="1"/>
</dbReference>
<sequence length="1446" mass="161922">MTRNRQAPTFFVAYLTDMQGNRYYAACLTFYEAVTSVHINGPHSASGTRTEQDPPSRDVFPTPTSPSHSPNLNPRNSGGNLALSMHAGVPISDEITDPYLIRPPNLFAPKCLVLLSRHQHVEILKNCLSILYTVFMDAPQQFSLEEIIGNIIGSREIPPIGKVFTCSTPPAPTAVIRKLETICQMPPTFSNLFSFKGGPRTTFSIGANDRQTALPARCSTIPVTHSTVANLFSYLGIHNVLLLFSAMISDQKILLCSQSLSRLTDACHALASILYPLKYGNTYVPILPNDCLEYVSAPTPFLYGIHASYYSRLTDVSEVLVADLDVGSVICPEGMSVPPIPQPFLTEAIQSLYQILSPDLLTSDHVYPARTPPDQPYSLVHTDKQIRAVFLRLFASLFAGYRSCLTITRIHPQPVIHFNQSLFLVLRGIREPNEFFDRILSSMRFHQFILERGPPFRVCDVFDEEYDSARSNRRFFLPKYIAEVRCPELDYEAFAEDFRRIVNKLSQKLLDNECDGTNPVTNFLQEEATEAHCRLHQRPFPRINPDVVDEFAMKANARRSSSTVAMERQEARFVPRGEQLDRQAFKADLPRDKCRVIREFVADIFNRHITEALKRRNTIRQDLKSQSIRRLFIDELGKQIIPPSEDVNASGSTVGASPANAHGSRASLNWDQFDLIVGLLDESLRYEDMSYNTVIAPLVVDLATRLSTQLGGIRYFANMTHSIQRHRIWGNLTFWEDVFNEQVNNQLRQLYLYHSGEQQAQETASPNTFPAYSTDLSTLEIAAEELRIGKLRPAEIQTTLQMHEEKTLCAQIVHFINLIINFCVPLRAASSVVQGGQKGGISGDPFGLVEAVGSYPATGQGALQNGWPANTPHVQERRDICFSSSGSRGAVTGRPVGTKSPQHSHTERSRRQLESPAGAPSFSTNTATTTAATAANSSVNEFPLHELVAWLHKFVEKVGAENLLTEKCIRDLQDKIEGIMEGHLMNLADVYTEVKKIPKTKKPEIVNPTLLTGESLLNLGGYDCLPCQLLADGRAERGDWPPADDLLSSQNGALVAAAAAASSSSSLPRDLLSDDMENSGNFGRALLPAQGALFVTNYRVIFIGVPKDPYPSVTFALPDQAAVQKVVLALPPVGIGIRYGLPQSHKISLVSPRQHFQLSNATQRWQRREMSNFDYLMFLNTIAGRSFNDLNQYPIFPWVLCNYTSKELDLNEPANYRDLSKPIGALDPARKAFFDDRFASWDDESQPAFHYGTHYSTAAFVLNYLIRLEPFTTLFLNMQGGKFDHPNRLFHSIESTWSGCMKSSTNVKELIPEFFYLPEMLENVNQYRFGKLDDGVLVDDVILPPWAKSPEDFVRINRQALESELVSCQLHHWIDLIFGYKQRGPEAIRATNVFCHLTYEGSVNWEKVSPSDRSRPPGAIITVAAEEDIKVGQLVLFFLLLRKLYV</sequence>
<dbReference type="PANTHER" id="PTHR13743:SF162">
    <property type="entry name" value="NEUROBEACHIN"/>
    <property type="match status" value="1"/>
</dbReference>
<keyword evidence="1" id="KW-0853">WD repeat</keyword>
<evidence type="ECO:0000256" key="3">
    <source>
        <dbReference type="SAM" id="MobiDB-lite"/>
    </source>
</evidence>
<dbReference type="GO" id="GO:0019901">
    <property type="term" value="F:protein kinase binding"/>
    <property type="evidence" value="ECO:0007669"/>
    <property type="project" value="TreeGrafter"/>
</dbReference>
<dbReference type="InterPro" id="IPR005113">
    <property type="entry name" value="uDENN_dom"/>
</dbReference>
<dbReference type="EMBL" id="UYSU01032901">
    <property type="protein sequence ID" value="VDL90912.1"/>
    <property type="molecule type" value="Genomic_DNA"/>
</dbReference>
<dbReference type="Pfam" id="PF02138">
    <property type="entry name" value="Beach"/>
    <property type="match status" value="1"/>
</dbReference>
<dbReference type="SMART" id="SM00799">
    <property type="entry name" value="DENN"/>
    <property type="match status" value="1"/>
</dbReference>
<dbReference type="Pfam" id="PF02141">
    <property type="entry name" value="DENN"/>
    <property type="match status" value="2"/>
</dbReference>
<feature type="domain" description="BEACH" evidence="4">
    <location>
        <begin position="1150"/>
        <end position="1442"/>
    </location>
</feature>
<accession>A0A3P7BXE4</accession>
<dbReference type="SUPFAM" id="SSF81837">
    <property type="entry name" value="BEACH domain"/>
    <property type="match status" value="1"/>
</dbReference>
<keyword evidence="7" id="KW-1185">Reference proteome</keyword>
<dbReference type="OrthoDB" id="74314at2759"/>
<dbReference type="Gene3D" id="3.40.50.11500">
    <property type="match status" value="1"/>
</dbReference>
<dbReference type="InterPro" id="IPR050865">
    <property type="entry name" value="BEACH_Domain"/>
</dbReference>
<dbReference type="PANTHER" id="PTHR13743">
    <property type="entry name" value="BEIGE/BEACH-RELATED"/>
    <property type="match status" value="1"/>
</dbReference>
<dbReference type="Pfam" id="PF12335">
    <property type="entry name" value="SBF2"/>
    <property type="match status" value="1"/>
</dbReference>
<dbReference type="GO" id="GO:0005829">
    <property type="term" value="C:cytosol"/>
    <property type="evidence" value="ECO:0007669"/>
    <property type="project" value="TreeGrafter"/>
</dbReference>
<feature type="domain" description="UDENN" evidence="5">
    <location>
        <begin position="1"/>
        <end position="459"/>
    </location>
</feature>
<reference evidence="6 7" key="1">
    <citation type="submission" date="2018-11" db="EMBL/GenBank/DDBJ databases">
        <authorList>
            <consortium name="Pathogen Informatics"/>
        </authorList>
    </citation>
    <scope>NUCLEOTIDE SEQUENCE [LARGE SCALE GENOMIC DNA]</scope>
    <source>
        <strain evidence="6 7">NST_G2</strain>
    </source>
</reference>
<dbReference type="InterPro" id="IPR037516">
    <property type="entry name" value="Tripartite_DENN"/>
</dbReference>
<feature type="region of interest" description="Disordered" evidence="3">
    <location>
        <begin position="42"/>
        <end position="79"/>
    </location>
</feature>
<dbReference type="GO" id="GO:0016020">
    <property type="term" value="C:membrane"/>
    <property type="evidence" value="ECO:0007669"/>
    <property type="project" value="TreeGrafter"/>
</dbReference>
<gene>
    <name evidence="6" type="ORF">SSLN_LOCUS4527</name>
</gene>